<keyword evidence="1" id="KW-0614">Plasmid</keyword>
<organism evidence="1">
    <name type="scientific">Micrococcus sp. V7</name>
    <dbReference type="NCBI Taxonomy" id="404582"/>
    <lineage>
        <taxon>Bacteria</taxon>
        <taxon>Bacillati</taxon>
        <taxon>Actinomycetota</taxon>
        <taxon>Actinomycetes</taxon>
        <taxon>Micrococcales</taxon>
        <taxon>Micrococcaceae</taxon>
        <taxon>Micrococcus</taxon>
    </lineage>
</organism>
<name>U5NZG1_9MICC</name>
<sequence length="135" mass="14789">MTADLQLRPDSAFAQRLLDPQTPLSLVSGSFEHMEAARLASQTLLVRAAGARAAYKRLVRGGCTDTAVLEPARVKASTLTWHRAHLLERIYDLSMGNSWLHGMDSHGEGTELDMQANADRAAFLAAHSDVHRIEP</sequence>
<accession>U5NZG1</accession>
<reference evidence="1" key="1">
    <citation type="journal article" date="2013" name="Genome Announc.">
        <title>First complete sequence of a giant linear plasmid from a micrococcus strain isolated from an extremely high-altitude lake.</title>
        <authorList>
            <person name="Dib J.R."/>
            <person name="Schuldes J."/>
            <person name="Thurmer A."/>
            <person name="Farias M.E."/>
            <person name="Daniel R."/>
            <person name="Meinhardt F."/>
        </authorList>
    </citation>
    <scope>NUCLEOTIDE SEQUENCE</scope>
    <source>
        <strain evidence="1">V7</strain>
        <plasmid evidence="1">pLMV7</plasmid>
    </source>
</reference>
<dbReference type="RefSeq" id="WP_023190047.1">
    <property type="nucleotide sequence ID" value="NC_022599.1"/>
</dbReference>
<geneLocation type="plasmid" evidence="1">
    <name>pLMV7</name>
</geneLocation>
<gene>
    <name evidence="1" type="ORF">LMV7_p00070</name>
</gene>
<dbReference type="EMBL" id="KF577591">
    <property type="protein sequence ID" value="AGY35429.1"/>
    <property type="molecule type" value="Genomic_DNA"/>
</dbReference>
<proteinExistence type="predicted"/>
<dbReference type="AlphaFoldDB" id="U5NZG1"/>
<protein>
    <submittedName>
        <fullName evidence="1">Uncharacterized protein</fullName>
    </submittedName>
</protein>
<evidence type="ECO:0000313" key="1">
    <source>
        <dbReference type="EMBL" id="AGY35429.1"/>
    </source>
</evidence>